<gene>
    <name evidence="3" type="ORF">ACFOW3_07500</name>
</gene>
<comment type="caution">
    <text evidence="3">The sequence shown here is derived from an EMBL/GenBank/DDBJ whole genome shotgun (WGS) entry which is preliminary data.</text>
</comment>
<dbReference type="InterPro" id="IPR010982">
    <property type="entry name" value="Lambda_DNA-bd_dom_sf"/>
</dbReference>
<dbReference type="Pfam" id="PF13560">
    <property type="entry name" value="HTH_31"/>
    <property type="match status" value="1"/>
</dbReference>
<protein>
    <submittedName>
        <fullName evidence="3">Helix-turn-helix domain-containing protein</fullName>
    </submittedName>
</protein>
<keyword evidence="4" id="KW-1185">Reference proteome</keyword>
<dbReference type="SMART" id="SM00530">
    <property type="entry name" value="HTH_XRE"/>
    <property type="match status" value="1"/>
</dbReference>
<evidence type="ECO:0000259" key="2">
    <source>
        <dbReference type="PROSITE" id="PS50943"/>
    </source>
</evidence>
<accession>A0ABV8D7J7</accession>
<feature type="region of interest" description="Disordered" evidence="1">
    <location>
        <begin position="97"/>
        <end position="118"/>
    </location>
</feature>
<dbReference type="Gene3D" id="1.10.260.40">
    <property type="entry name" value="lambda repressor-like DNA-binding domains"/>
    <property type="match status" value="1"/>
</dbReference>
<name>A0ABV8D7J7_9BURK</name>
<sequence>MKKIPIQSVSAFGQVVRAVRKAGGVRQDDVAGSVGVSHVYLRDLEHGKETVQMGRALQVLAELGIRMELEIPDEAFERLQSDAARLAAKKAAFEQQAQQSQGVMRAAAKRKGEEDGNP</sequence>
<dbReference type="PROSITE" id="PS50943">
    <property type="entry name" value="HTH_CROC1"/>
    <property type="match status" value="1"/>
</dbReference>
<dbReference type="EMBL" id="JBHSAJ010000018">
    <property type="protein sequence ID" value="MFC3934466.1"/>
    <property type="molecule type" value="Genomic_DNA"/>
</dbReference>
<evidence type="ECO:0000256" key="1">
    <source>
        <dbReference type="SAM" id="MobiDB-lite"/>
    </source>
</evidence>
<evidence type="ECO:0000313" key="3">
    <source>
        <dbReference type="EMBL" id="MFC3934466.1"/>
    </source>
</evidence>
<dbReference type="InterPro" id="IPR001387">
    <property type="entry name" value="Cro/C1-type_HTH"/>
</dbReference>
<proteinExistence type="predicted"/>
<organism evidence="3 4">
    <name type="scientific">Acidovorax facilis</name>
    <dbReference type="NCBI Taxonomy" id="12917"/>
    <lineage>
        <taxon>Bacteria</taxon>
        <taxon>Pseudomonadati</taxon>
        <taxon>Pseudomonadota</taxon>
        <taxon>Betaproteobacteria</taxon>
        <taxon>Burkholderiales</taxon>
        <taxon>Comamonadaceae</taxon>
        <taxon>Acidovorax</taxon>
    </lineage>
</organism>
<dbReference type="Proteomes" id="UP001595693">
    <property type="component" value="Unassembled WGS sequence"/>
</dbReference>
<dbReference type="CDD" id="cd00093">
    <property type="entry name" value="HTH_XRE"/>
    <property type="match status" value="1"/>
</dbReference>
<evidence type="ECO:0000313" key="4">
    <source>
        <dbReference type="Proteomes" id="UP001595693"/>
    </source>
</evidence>
<dbReference type="SUPFAM" id="SSF47413">
    <property type="entry name" value="lambda repressor-like DNA-binding domains"/>
    <property type="match status" value="1"/>
</dbReference>
<reference evidence="4" key="1">
    <citation type="journal article" date="2019" name="Int. J. Syst. Evol. Microbiol.">
        <title>The Global Catalogue of Microorganisms (GCM) 10K type strain sequencing project: providing services to taxonomists for standard genome sequencing and annotation.</title>
        <authorList>
            <consortium name="The Broad Institute Genomics Platform"/>
            <consortium name="The Broad Institute Genome Sequencing Center for Infectious Disease"/>
            <person name="Wu L."/>
            <person name="Ma J."/>
        </authorList>
    </citation>
    <scope>NUCLEOTIDE SEQUENCE [LARGE SCALE GENOMIC DNA]</scope>
    <source>
        <strain evidence="4">CCUG 2113</strain>
    </source>
</reference>
<dbReference type="RefSeq" id="WP_082437518.1">
    <property type="nucleotide sequence ID" value="NZ_JAMXAX010000159.1"/>
</dbReference>
<feature type="domain" description="HTH cro/C1-type" evidence="2">
    <location>
        <begin position="16"/>
        <end position="71"/>
    </location>
</feature>